<dbReference type="PRINTS" id="PR01415">
    <property type="entry name" value="ANKYRIN"/>
</dbReference>
<gene>
    <name evidence="4" type="ORF">TKK_003477</name>
</gene>
<feature type="repeat" description="ANK" evidence="3">
    <location>
        <begin position="271"/>
        <end position="303"/>
    </location>
</feature>
<feature type="repeat" description="ANK" evidence="3">
    <location>
        <begin position="163"/>
        <end position="195"/>
    </location>
</feature>
<comment type="caution">
    <text evidence="4">The sequence shown here is derived from an EMBL/GenBank/DDBJ whole genome shotgun (WGS) entry which is preliminary data.</text>
</comment>
<evidence type="ECO:0000256" key="2">
    <source>
        <dbReference type="ARBA" id="ARBA00023043"/>
    </source>
</evidence>
<dbReference type="AlphaFoldDB" id="A0ABD2XG05"/>
<dbReference type="Proteomes" id="UP001627154">
    <property type="component" value="Unassembled WGS sequence"/>
</dbReference>
<evidence type="ECO:0000313" key="4">
    <source>
        <dbReference type="EMBL" id="KAL3403799.1"/>
    </source>
</evidence>
<reference evidence="4 5" key="1">
    <citation type="journal article" date="2024" name="bioRxiv">
        <title>A reference genome for Trichogramma kaykai: A tiny desert-dwelling parasitoid wasp with competing sex-ratio distorters.</title>
        <authorList>
            <person name="Culotta J."/>
            <person name="Lindsey A.R."/>
        </authorList>
    </citation>
    <scope>NUCLEOTIDE SEQUENCE [LARGE SCALE GENOMIC DNA]</scope>
    <source>
        <strain evidence="4 5">KSX58</strain>
    </source>
</reference>
<dbReference type="PANTHER" id="PTHR24173:SF74">
    <property type="entry name" value="ANKYRIN REPEAT DOMAIN-CONTAINING PROTEIN 16"/>
    <property type="match status" value="1"/>
</dbReference>
<name>A0ABD2XG05_9HYME</name>
<dbReference type="PROSITE" id="PS50088">
    <property type="entry name" value="ANK_REPEAT"/>
    <property type="match status" value="5"/>
</dbReference>
<dbReference type="PANTHER" id="PTHR24173">
    <property type="entry name" value="ANKYRIN REPEAT CONTAINING"/>
    <property type="match status" value="1"/>
</dbReference>
<dbReference type="Pfam" id="PF13857">
    <property type="entry name" value="Ank_5"/>
    <property type="match status" value="1"/>
</dbReference>
<dbReference type="Gene3D" id="1.25.40.20">
    <property type="entry name" value="Ankyrin repeat-containing domain"/>
    <property type="match status" value="4"/>
</dbReference>
<keyword evidence="5" id="KW-1185">Reference proteome</keyword>
<proteinExistence type="predicted"/>
<keyword evidence="2 3" id="KW-0040">ANK repeat</keyword>
<dbReference type="InterPro" id="IPR036770">
    <property type="entry name" value="Ankyrin_rpt-contain_sf"/>
</dbReference>
<protein>
    <submittedName>
        <fullName evidence="4">Uncharacterized protein</fullName>
    </submittedName>
</protein>
<dbReference type="EMBL" id="JBJJXI010000028">
    <property type="protein sequence ID" value="KAL3403799.1"/>
    <property type="molecule type" value="Genomic_DNA"/>
</dbReference>
<dbReference type="SMART" id="SM00248">
    <property type="entry name" value="ANK"/>
    <property type="match status" value="10"/>
</dbReference>
<dbReference type="SUPFAM" id="SSF48403">
    <property type="entry name" value="Ankyrin repeat"/>
    <property type="match status" value="1"/>
</dbReference>
<dbReference type="InterPro" id="IPR002110">
    <property type="entry name" value="Ankyrin_rpt"/>
</dbReference>
<feature type="repeat" description="ANK" evidence="3">
    <location>
        <begin position="197"/>
        <end position="229"/>
    </location>
</feature>
<keyword evidence="1" id="KW-0677">Repeat</keyword>
<evidence type="ECO:0000256" key="3">
    <source>
        <dbReference type="PROSITE-ProRule" id="PRU00023"/>
    </source>
</evidence>
<dbReference type="Pfam" id="PF12796">
    <property type="entry name" value="Ank_2"/>
    <property type="match status" value="2"/>
</dbReference>
<evidence type="ECO:0000313" key="5">
    <source>
        <dbReference type="Proteomes" id="UP001627154"/>
    </source>
</evidence>
<accession>A0ABD2XG05</accession>
<sequence length="690" mass="79402">MSSSDESAESSDEIIADYDLKYVNRLYETRLKSLTKKVNYENEKERIEFLRHLYPLISDWKEQLPNLRDHFQPEEIESLLTDSLKHICNKSRHKKGRFVDFVVRTGYIDDQPKVDEDGKPLLRRSTPVHYAAKLVGDVRGVVGVVENLFKIFNKYDANYIDESGLSHFHVACQYGRFHVVEQFLELGQDPNCIRTETGDTPLHLALGKGCKEVAELLLRQGADPTLLNRKGVSILHYICKLFGDRDDFLNTLFETCRQRHQSLPINAMDESGNTALNLALYYKKRQMVQLLLEKGANPNLANEKGHTALHLVCNSDALFIDNIASMLFELSDKNHQPLQINAVDKIRNTPLHIALKQDNKEVAELLMRRGADLSVANANGTTPLHIICKRQRKDDLLKFFFEIVDKKGREVLIDAQDKKGNTPLHYAVFSGIKETVESLLKRDANPNLANNKGSTPLHFICYCDHDVDLVKMFFLVNDDKAQPVELDLVDELGLTPLQSAVASLLPDVVDVLLERVVDLSKFVFPNQSQFEERMKHWSKDRILYTFKLRQVSRLLLIVERLESSKKGFKLNRDSALMIMQLLDQNRFDKSVASVESWYDSKEFAREAEEILIRDNDPNLSLYDLTRLSPEEAAKLVTYSDYFEFAHSRKLIKLSEGFINPCVAHLCEKISKIFFWRWTIEFCHPAINWVL</sequence>
<dbReference type="PROSITE" id="PS50297">
    <property type="entry name" value="ANK_REP_REGION"/>
    <property type="match status" value="4"/>
</dbReference>
<feature type="repeat" description="ANK" evidence="3">
    <location>
        <begin position="346"/>
        <end position="378"/>
    </location>
</feature>
<evidence type="ECO:0000256" key="1">
    <source>
        <dbReference type="ARBA" id="ARBA00022737"/>
    </source>
</evidence>
<feature type="repeat" description="ANK" evidence="3">
    <location>
        <begin position="419"/>
        <end position="451"/>
    </location>
</feature>
<organism evidence="4 5">
    <name type="scientific">Trichogramma kaykai</name>
    <dbReference type="NCBI Taxonomy" id="54128"/>
    <lineage>
        <taxon>Eukaryota</taxon>
        <taxon>Metazoa</taxon>
        <taxon>Ecdysozoa</taxon>
        <taxon>Arthropoda</taxon>
        <taxon>Hexapoda</taxon>
        <taxon>Insecta</taxon>
        <taxon>Pterygota</taxon>
        <taxon>Neoptera</taxon>
        <taxon>Endopterygota</taxon>
        <taxon>Hymenoptera</taxon>
        <taxon>Apocrita</taxon>
        <taxon>Proctotrupomorpha</taxon>
        <taxon>Chalcidoidea</taxon>
        <taxon>Trichogrammatidae</taxon>
        <taxon>Trichogramma</taxon>
    </lineage>
</organism>